<proteinExistence type="predicted"/>
<reference evidence="1 2" key="1">
    <citation type="submission" date="2019-11" db="EMBL/GenBank/DDBJ databases">
        <title>Draft genome sequences of five Paenibacillus species of dairy origin.</title>
        <authorList>
            <person name="Olajide A.M."/>
            <person name="Chen S."/>
            <person name="Lapointe G."/>
        </authorList>
    </citation>
    <scope>NUCLEOTIDE SEQUENCE [LARGE SCALE GENOMIC DNA]</scope>
    <source>
        <strain evidence="1 2">12CR55</strain>
    </source>
</reference>
<accession>A0A7X3CPI9</accession>
<dbReference type="OrthoDB" id="4521730at2"/>
<comment type="caution">
    <text evidence="1">The sequence shown here is derived from an EMBL/GenBank/DDBJ whole genome shotgun (WGS) entry which is preliminary data.</text>
</comment>
<protein>
    <submittedName>
        <fullName evidence="1">Uncharacterized protein</fullName>
    </submittedName>
</protein>
<name>A0A7X3CPI9_9BACL</name>
<organism evidence="1 2">
    <name type="scientific">Paenibacillus woosongensis</name>
    <dbReference type="NCBI Taxonomy" id="307580"/>
    <lineage>
        <taxon>Bacteria</taxon>
        <taxon>Bacillati</taxon>
        <taxon>Bacillota</taxon>
        <taxon>Bacilli</taxon>
        <taxon>Bacillales</taxon>
        <taxon>Paenibacillaceae</taxon>
        <taxon>Paenibacillus</taxon>
    </lineage>
</organism>
<dbReference type="EMBL" id="WNZW01000012">
    <property type="protein sequence ID" value="MUG47410.1"/>
    <property type="molecule type" value="Genomic_DNA"/>
</dbReference>
<evidence type="ECO:0000313" key="1">
    <source>
        <dbReference type="EMBL" id="MUG47410.1"/>
    </source>
</evidence>
<dbReference type="AlphaFoldDB" id="A0A7X3CPI9"/>
<dbReference type="Proteomes" id="UP000447876">
    <property type="component" value="Unassembled WGS sequence"/>
</dbReference>
<gene>
    <name evidence="1" type="ORF">GNP95_20890</name>
</gene>
<sequence length="243" mass="27764">MFYRTAIHGTHDHEQSPENIPDLHGFVMMGTEELFLDHLPMFHMENHRYQVILKASLPPDAMNTYIEASRQNPDKAFILGNVQTNLFTLPQIELGHITSFAADVFCGVPQDPAKDIPLIHNVTVTIERVVHFRHFAENIDYPQSLTYILFGQGKNAYISHYLSIAPDFHHILELAEAPDWLHPELLEIGSLVNFPHILGNTPFAENPLTAPEYQVQFQGQTPLYSIRIGKSIWFDDEEINHGM</sequence>
<evidence type="ECO:0000313" key="2">
    <source>
        <dbReference type="Proteomes" id="UP000447876"/>
    </source>
</evidence>
<dbReference type="RefSeq" id="WP_155612787.1">
    <property type="nucleotide sequence ID" value="NZ_WNZW01000012.1"/>
</dbReference>